<protein>
    <recommendedName>
        <fullName evidence="10 13">N-acetylmuramic acid 6-phosphate etherase</fullName>
        <shortName evidence="13">MurNAc-6-P etherase</shortName>
        <ecNumber evidence="9 13">4.2.1.126</ecNumber>
    </recommendedName>
    <alternativeName>
        <fullName evidence="12 13">N-acetylmuramic acid 6-phosphate hydrolase</fullName>
    </alternativeName>
    <alternativeName>
        <fullName evidence="11 13">N-acetylmuramic acid 6-phosphate lyase</fullName>
    </alternativeName>
</protein>
<dbReference type="PANTHER" id="PTHR10088:SF5">
    <property type="entry name" value="N-ACETYLMURAMIC ACID 6-PHOSPHATE ETHERASE"/>
    <property type="match status" value="1"/>
</dbReference>
<comment type="pathway">
    <text evidence="4 13">Cell wall biogenesis; peptidoglycan recycling.</text>
</comment>
<dbReference type="InterPro" id="IPR046348">
    <property type="entry name" value="SIS_dom_sf"/>
</dbReference>
<comment type="pathway">
    <text evidence="7 13">Amino-sugar metabolism; 1,6-anhydro-N-acetylmuramate degradation.</text>
</comment>
<dbReference type="UniPathway" id="UPA00342"/>
<comment type="subunit">
    <text evidence="1 13">Homodimer.</text>
</comment>
<dbReference type="PROSITE" id="PS51464">
    <property type="entry name" value="SIS"/>
    <property type="match status" value="1"/>
</dbReference>
<comment type="similarity">
    <text evidence="8 13">Belongs to the GCKR-like family. MurNAc-6-P etherase subfamily.</text>
</comment>
<dbReference type="InterPro" id="IPR005486">
    <property type="entry name" value="Glucokinase_regulatory_CS"/>
</dbReference>
<dbReference type="Gene3D" id="3.40.50.10490">
    <property type="entry name" value="Glucose-6-phosphate isomerase like protein, domain 1"/>
    <property type="match status" value="1"/>
</dbReference>
<dbReference type="Proteomes" id="UP000256561">
    <property type="component" value="Unassembled WGS sequence"/>
</dbReference>
<proteinExistence type="inferred from homology"/>
<dbReference type="GO" id="GO:0046348">
    <property type="term" value="P:amino sugar catabolic process"/>
    <property type="evidence" value="ECO:0007669"/>
    <property type="project" value="InterPro"/>
</dbReference>
<evidence type="ECO:0000256" key="1">
    <source>
        <dbReference type="ARBA" id="ARBA00011738"/>
    </source>
</evidence>
<dbReference type="PROSITE" id="PS01272">
    <property type="entry name" value="GCKR"/>
    <property type="match status" value="1"/>
</dbReference>
<accession>A0A3D8M9Y7</accession>
<comment type="pathway">
    <text evidence="6 13">Amino-sugar metabolism; N-acetylmuramate degradation.</text>
</comment>
<evidence type="ECO:0000256" key="4">
    <source>
        <dbReference type="ARBA" id="ARBA00037880"/>
    </source>
</evidence>
<dbReference type="InterPro" id="IPR001347">
    <property type="entry name" value="SIS_dom"/>
</dbReference>
<dbReference type="NCBIfam" id="NF009222">
    <property type="entry name" value="PRK12570.1"/>
    <property type="match status" value="1"/>
</dbReference>
<gene>
    <name evidence="13 15" type="primary">murQ</name>
    <name evidence="15" type="ORF">DXV75_06465</name>
</gene>
<dbReference type="Gene3D" id="1.10.8.1080">
    <property type="match status" value="1"/>
</dbReference>
<dbReference type="NCBIfam" id="NF003915">
    <property type="entry name" value="PRK05441.1"/>
    <property type="match status" value="1"/>
</dbReference>
<evidence type="ECO:0000259" key="14">
    <source>
        <dbReference type="PROSITE" id="PS51464"/>
    </source>
</evidence>
<feature type="domain" description="SIS" evidence="14">
    <location>
        <begin position="67"/>
        <end position="230"/>
    </location>
</feature>
<dbReference type="SUPFAM" id="SSF53697">
    <property type="entry name" value="SIS domain"/>
    <property type="match status" value="1"/>
</dbReference>
<dbReference type="RefSeq" id="WP_115592583.1">
    <property type="nucleotide sequence ID" value="NZ_QRHA01000004.1"/>
</dbReference>
<organism evidence="15 16">
    <name type="scientific">Alteromonas aestuariivivens</name>
    <dbReference type="NCBI Taxonomy" id="1938339"/>
    <lineage>
        <taxon>Bacteria</taxon>
        <taxon>Pseudomonadati</taxon>
        <taxon>Pseudomonadota</taxon>
        <taxon>Gammaproteobacteria</taxon>
        <taxon>Alteromonadales</taxon>
        <taxon>Alteromonadaceae</taxon>
        <taxon>Alteromonas/Salinimonas group</taxon>
        <taxon>Alteromonas</taxon>
    </lineage>
</organism>
<feature type="active site" description="Proton donor" evidence="13">
    <location>
        <position position="95"/>
    </location>
</feature>
<dbReference type="OrthoDB" id="9813395at2"/>
<evidence type="ECO:0000256" key="6">
    <source>
        <dbReference type="ARBA" id="ARBA00060532"/>
    </source>
</evidence>
<dbReference type="InterPro" id="IPR040190">
    <property type="entry name" value="MURQ/GCKR"/>
</dbReference>
<evidence type="ECO:0000313" key="15">
    <source>
        <dbReference type="EMBL" id="RDV26630.1"/>
    </source>
</evidence>
<dbReference type="GO" id="GO:0097173">
    <property type="term" value="P:N-acetylmuramic acid catabolic process"/>
    <property type="evidence" value="ECO:0007669"/>
    <property type="project" value="UniProtKB-UniPathway"/>
</dbReference>
<comment type="caution">
    <text evidence="15">The sequence shown here is derived from an EMBL/GenBank/DDBJ whole genome shotgun (WGS) entry which is preliminary data.</text>
</comment>
<feature type="active site" evidence="13">
    <location>
        <position position="126"/>
    </location>
</feature>
<dbReference type="InterPro" id="IPR005488">
    <property type="entry name" value="Etherase_MurQ"/>
</dbReference>
<keyword evidence="3 13" id="KW-0119">Carbohydrate metabolism</keyword>
<dbReference type="FunFam" id="1.10.8.1080:FF:000001">
    <property type="entry name" value="N-acetylmuramic acid 6-phosphate etherase"/>
    <property type="match status" value="1"/>
</dbReference>
<keyword evidence="2 13" id="KW-0456">Lyase</keyword>
<dbReference type="HAMAP" id="MF_00068">
    <property type="entry name" value="MurQ"/>
    <property type="match status" value="1"/>
</dbReference>
<dbReference type="GO" id="GO:0097367">
    <property type="term" value="F:carbohydrate derivative binding"/>
    <property type="evidence" value="ECO:0007669"/>
    <property type="project" value="InterPro"/>
</dbReference>
<dbReference type="GO" id="GO:0016803">
    <property type="term" value="F:ether hydrolase activity"/>
    <property type="evidence" value="ECO:0007669"/>
    <property type="project" value="TreeGrafter"/>
</dbReference>
<dbReference type="UniPathway" id="UPA00343"/>
<dbReference type="GO" id="GO:0009254">
    <property type="term" value="P:peptidoglycan turnover"/>
    <property type="evidence" value="ECO:0007669"/>
    <property type="project" value="UniProtKB-UniRule"/>
</dbReference>
<dbReference type="AlphaFoldDB" id="A0A3D8M9Y7"/>
<evidence type="ECO:0000256" key="9">
    <source>
        <dbReference type="ARBA" id="ARBA00067056"/>
    </source>
</evidence>
<dbReference type="UniPathway" id="UPA00544"/>
<dbReference type="Pfam" id="PF20741">
    <property type="entry name" value="GKRP-like_C"/>
    <property type="match status" value="1"/>
</dbReference>
<evidence type="ECO:0000313" key="16">
    <source>
        <dbReference type="Proteomes" id="UP000256561"/>
    </source>
</evidence>
<comment type="function">
    <text evidence="13">Specifically catalyzes the cleavage of the D-lactyl ether substituent of MurNAc 6-phosphate, producing GlcNAc 6-phosphate and D-lactate. Together with AnmK, is also required for the utilization of anhydro-N-acetylmuramic acid (anhMurNAc) either imported from the medium or derived from its own cell wall murein, and thus plays a role in cell wall recycling.</text>
</comment>
<evidence type="ECO:0000256" key="8">
    <source>
        <dbReference type="ARBA" id="ARBA00061234"/>
    </source>
</evidence>
<evidence type="ECO:0000256" key="3">
    <source>
        <dbReference type="ARBA" id="ARBA00023277"/>
    </source>
</evidence>
<keyword evidence="16" id="KW-1185">Reference proteome</keyword>
<evidence type="ECO:0000256" key="5">
    <source>
        <dbReference type="ARBA" id="ARBA00051747"/>
    </source>
</evidence>
<evidence type="ECO:0000256" key="2">
    <source>
        <dbReference type="ARBA" id="ARBA00023239"/>
    </source>
</evidence>
<dbReference type="CDD" id="cd05007">
    <property type="entry name" value="SIS_Etherase"/>
    <property type="match status" value="1"/>
</dbReference>
<dbReference type="GO" id="GO:0097175">
    <property type="term" value="P:1,6-anhydro-N-acetyl-beta-muramic acid catabolic process"/>
    <property type="evidence" value="ECO:0007669"/>
    <property type="project" value="UniProtKB-UniRule"/>
</dbReference>
<dbReference type="Pfam" id="PF22645">
    <property type="entry name" value="GKRP_SIS_N"/>
    <property type="match status" value="1"/>
</dbReference>
<dbReference type="PANTHER" id="PTHR10088">
    <property type="entry name" value="GLUCOKINASE REGULATORY PROTEIN"/>
    <property type="match status" value="1"/>
</dbReference>
<evidence type="ECO:0000256" key="7">
    <source>
        <dbReference type="ARBA" id="ARBA00060595"/>
    </source>
</evidence>
<dbReference type="GO" id="GO:0016835">
    <property type="term" value="F:carbon-oxygen lyase activity"/>
    <property type="evidence" value="ECO:0007669"/>
    <property type="project" value="UniProtKB-UniRule"/>
</dbReference>
<evidence type="ECO:0000256" key="12">
    <source>
        <dbReference type="ARBA" id="ARBA00084049"/>
    </source>
</evidence>
<dbReference type="NCBIfam" id="TIGR00274">
    <property type="entry name" value="N-acetylmuramic acid 6-phosphate etherase"/>
    <property type="match status" value="1"/>
</dbReference>
<sequence>MQKHTPSNATLLNQLDRIISEGRNPDTLDIDLLPTSEILDKINREDAKVAQAVKQEIPHIAEAVEAIVKSFQAGGRLVYQGAGTSGRLGILDAVECRPTFSVPDNMVCGIIAGGETAIQHAVEGAEDNEAQGRADLQAIGFNRNDTLVGLSASGRTPYVLGGLKYAAELECATVSITCNPGSDLLTHAQIGICPVVGPESLTGSTRMKSGTAQKLVLNMLSTASMIKMGKTYQNLMVDVNASNEKLRARAIRIVMQATDCDEAAAASALKAANNQAKLAILMILTNSNAEQAASQLAEHQGFLRKAVQAK</sequence>
<evidence type="ECO:0000256" key="11">
    <source>
        <dbReference type="ARBA" id="ARBA00077905"/>
    </source>
</evidence>
<reference evidence="16" key="1">
    <citation type="submission" date="2018-08" db="EMBL/GenBank/DDBJ databases">
        <authorList>
            <person name="Zhang J."/>
            <person name="Du Z.-J."/>
        </authorList>
    </citation>
    <scope>NUCLEOTIDE SEQUENCE [LARGE SCALE GENOMIC DNA]</scope>
    <source>
        <strain evidence="16">KCTC 52655</strain>
    </source>
</reference>
<comment type="catalytic activity">
    <reaction evidence="5 13">
        <text>N-acetyl-D-muramate 6-phosphate + H2O = N-acetyl-D-glucosamine 6-phosphate + (R)-lactate</text>
        <dbReference type="Rhea" id="RHEA:26410"/>
        <dbReference type="ChEBI" id="CHEBI:15377"/>
        <dbReference type="ChEBI" id="CHEBI:16004"/>
        <dbReference type="ChEBI" id="CHEBI:57513"/>
        <dbReference type="ChEBI" id="CHEBI:58722"/>
        <dbReference type="EC" id="4.2.1.126"/>
    </reaction>
</comment>
<comment type="miscellaneous">
    <text evidence="13">A lyase-type mechanism (elimination/hydration) is suggested for the cleavage of the lactyl ether bond of MurNAc 6-phosphate, with the formation of an alpha,beta-unsaturated aldehyde intermediate with (E)-stereochemistry, followed by the syn addition of water to give product.</text>
</comment>
<dbReference type="EC" id="4.2.1.126" evidence="9 13"/>
<dbReference type="EMBL" id="QRHA01000004">
    <property type="protein sequence ID" value="RDV26630.1"/>
    <property type="molecule type" value="Genomic_DNA"/>
</dbReference>
<dbReference type="FunFam" id="3.40.50.10490:FF:000014">
    <property type="entry name" value="N-acetylmuramic acid 6-phosphate etherase"/>
    <property type="match status" value="1"/>
</dbReference>
<evidence type="ECO:0000256" key="10">
    <source>
        <dbReference type="ARBA" id="ARBA00070061"/>
    </source>
</evidence>
<evidence type="ECO:0000256" key="13">
    <source>
        <dbReference type="HAMAP-Rule" id="MF_00068"/>
    </source>
</evidence>
<name>A0A3D8M9Y7_9ALTE</name>